<feature type="non-terminal residue" evidence="6">
    <location>
        <position position="1"/>
    </location>
</feature>
<evidence type="ECO:0000256" key="1">
    <source>
        <dbReference type="ARBA" id="ARBA00005234"/>
    </source>
</evidence>
<keyword evidence="2" id="KW-0645">Protease</keyword>
<comment type="caution">
    <text evidence="6">The sequence shown here is derived from an EMBL/GenBank/DDBJ whole genome shotgun (WGS) entry which is preliminary data.</text>
</comment>
<name>A0A9W9YUT5_9CNID</name>
<dbReference type="InterPro" id="IPR003653">
    <property type="entry name" value="Peptidase_C48_C"/>
</dbReference>
<sequence length="280" mass="31648">ETVMPFKAGASPGIYKTAMSSKAWKYSPLDKAAIDEAEVIAMAGVQVPKHPRVKGWEPSDVERLLPVELKVTDSKLSNFIINQAFLMIEQHSQAANKNIQTVNSDVYSNMTKLSMDVFSRFNYGELYGNILTADIILCPVLHGDHWCLVVIHLPEKRMVYLDSMFNGIGAQTAFSRFMNFLECMAMYHQLSPDWNGWEFYCIPSSEIAQQTTSVDCGVFVIKWAQHIAEGRPLDFTQKQMHDLRFSLILDIARDTLSVLSSEPEQLTAILLHNEHCLVTN</sequence>
<evidence type="ECO:0000256" key="3">
    <source>
        <dbReference type="ARBA" id="ARBA00022801"/>
    </source>
</evidence>
<dbReference type="PANTHER" id="PTHR12606:SF141">
    <property type="entry name" value="GH15225P-RELATED"/>
    <property type="match status" value="1"/>
</dbReference>
<dbReference type="SUPFAM" id="SSF54001">
    <property type="entry name" value="Cysteine proteinases"/>
    <property type="match status" value="1"/>
</dbReference>
<evidence type="ECO:0000313" key="7">
    <source>
        <dbReference type="Proteomes" id="UP001163046"/>
    </source>
</evidence>
<dbReference type="PROSITE" id="PS50600">
    <property type="entry name" value="ULP_PROTEASE"/>
    <property type="match status" value="1"/>
</dbReference>
<organism evidence="6 7">
    <name type="scientific">Desmophyllum pertusum</name>
    <dbReference type="NCBI Taxonomy" id="174260"/>
    <lineage>
        <taxon>Eukaryota</taxon>
        <taxon>Metazoa</taxon>
        <taxon>Cnidaria</taxon>
        <taxon>Anthozoa</taxon>
        <taxon>Hexacorallia</taxon>
        <taxon>Scleractinia</taxon>
        <taxon>Caryophylliina</taxon>
        <taxon>Caryophylliidae</taxon>
        <taxon>Desmophyllum</taxon>
    </lineage>
</organism>
<keyword evidence="4" id="KW-0788">Thiol protease</keyword>
<dbReference type="Proteomes" id="UP001163046">
    <property type="component" value="Unassembled WGS sequence"/>
</dbReference>
<keyword evidence="7" id="KW-1185">Reference proteome</keyword>
<evidence type="ECO:0000256" key="2">
    <source>
        <dbReference type="ARBA" id="ARBA00022670"/>
    </source>
</evidence>
<dbReference type="InterPro" id="IPR038765">
    <property type="entry name" value="Papain-like_cys_pep_sf"/>
</dbReference>
<dbReference type="PANTHER" id="PTHR12606">
    <property type="entry name" value="SENTRIN/SUMO-SPECIFIC PROTEASE"/>
    <property type="match status" value="1"/>
</dbReference>
<dbReference type="GO" id="GO:0006508">
    <property type="term" value="P:proteolysis"/>
    <property type="evidence" value="ECO:0007669"/>
    <property type="project" value="UniProtKB-KW"/>
</dbReference>
<comment type="similarity">
    <text evidence="1">Belongs to the peptidase C48 family.</text>
</comment>
<dbReference type="EMBL" id="MU826881">
    <property type="protein sequence ID" value="KAJ7369887.1"/>
    <property type="molecule type" value="Genomic_DNA"/>
</dbReference>
<dbReference type="EC" id="3.4.22.68" evidence="6"/>
<keyword evidence="3 6" id="KW-0378">Hydrolase</keyword>
<protein>
    <submittedName>
        <fullName evidence="6">SUMO1 sentrin specific peptidase 1</fullName>
        <ecNumber evidence="6">3.4.22.68</ecNumber>
    </submittedName>
</protein>
<evidence type="ECO:0000259" key="5">
    <source>
        <dbReference type="PROSITE" id="PS50600"/>
    </source>
</evidence>
<dbReference type="Gene3D" id="3.40.395.10">
    <property type="entry name" value="Adenoviral Proteinase, Chain A"/>
    <property type="match status" value="1"/>
</dbReference>
<evidence type="ECO:0000313" key="6">
    <source>
        <dbReference type="EMBL" id="KAJ7369887.1"/>
    </source>
</evidence>
<accession>A0A9W9YUT5</accession>
<feature type="domain" description="Ubiquitin-like protease family profile" evidence="5">
    <location>
        <begin position="54"/>
        <end position="227"/>
    </location>
</feature>
<dbReference type="GO" id="GO:0005634">
    <property type="term" value="C:nucleus"/>
    <property type="evidence" value="ECO:0007669"/>
    <property type="project" value="TreeGrafter"/>
</dbReference>
<gene>
    <name evidence="6" type="primary">SENP1_6</name>
    <name evidence="6" type="ORF">OS493_035780</name>
</gene>
<dbReference type="GO" id="GO:0016929">
    <property type="term" value="F:deSUMOylase activity"/>
    <property type="evidence" value="ECO:0007669"/>
    <property type="project" value="TreeGrafter"/>
</dbReference>
<reference evidence="6" key="1">
    <citation type="submission" date="2023-01" db="EMBL/GenBank/DDBJ databases">
        <title>Genome assembly of the deep-sea coral Lophelia pertusa.</title>
        <authorList>
            <person name="Herrera S."/>
            <person name="Cordes E."/>
        </authorList>
    </citation>
    <scope>NUCLEOTIDE SEQUENCE</scope>
    <source>
        <strain evidence="6">USNM1676648</strain>
        <tissue evidence="6">Polyp</tissue>
    </source>
</reference>
<proteinExistence type="inferred from homology"/>
<dbReference type="GO" id="GO:0016926">
    <property type="term" value="P:protein desumoylation"/>
    <property type="evidence" value="ECO:0007669"/>
    <property type="project" value="TreeGrafter"/>
</dbReference>
<evidence type="ECO:0000256" key="4">
    <source>
        <dbReference type="ARBA" id="ARBA00022807"/>
    </source>
</evidence>
<dbReference type="Pfam" id="PF02902">
    <property type="entry name" value="Peptidase_C48"/>
    <property type="match status" value="1"/>
</dbReference>
<dbReference type="AlphaFoldDB" id="A0A9W9YUT5"/>
<dbReference type="OrthoDB" id="413122at2759"/>